<comment type="caution">
    <text evidence="1">The sequence shown here is derived from an EMBL/GenBank/DDBJ whole genome shotgun (WGS) entry which is preliminary data.</text>
</comment>
<evidence type="ECO:0000313" key="2">
    <source>
        <dbReference type="Proteomes" id="UP000615580"/>
    </source>
</evidence>
<reference evidence="1 2" key="1">
    <citation type="journal article" date="2020" name="J. Clin. Microbiol.">
        <title>Assessing the Genetic Diversity of Austrian Corynebacterium diphtheriae Clinical Isolates, 2011-2019.</title>
        <authorList>
            <person name="Schaeffer J."/>
            <person name="Huhulescu S."/>
            <person name="Stoeger A."/>
            <person name="Allerberger F."/>
            <person name="Ruppitsch W."/>
        </authorList>
    </citation>
    <scope>NUCLEOTIDE SEQUENCE [LARGE SCALE GENOMIC DNA]</scope>
    <source>
        <strain evidence="1 2">04-17</strain>
    </source>
</reference>
<evidence type="ECO:0000313" key="1">
    <source>
        <dbReference type="EMBL" id="MBG9354239.1"/>
    </source>
</evidence>
<dbReference type="EMBL" id="JADQUG010000021">
    <property type="protein sequence ID" value="MBG9354239.1"/>
    <property type="molecule type" value="Genomic_DNA"/>
</dbReference>
<dbReference type="Proteomes" id="UP000615580">
    <property type="component" value="Unassembled WGS sequence"/>
</dbReference>
<name>A0ABS0LDI6_9CORY</name>
<sequence>MRSIALIHSGSFFHLADLRDPAVKAYDVREIYAPEMDEHSLDNCDALFIAARQHPQIMQQIAPHVLNFMGRAGVKTFVDGENQVGTWLPGVKETRRGTNFWAWRTGEDLGRRSINPAHPMWNYLSDEAVHWHYHAVLNPPEGATALVHLEVLDNHRDEDHLDPWGEHYLAIAGEQNVLLYHDEVSFPSEIVVSTMDATYHHGAGFMPGATQLFYRMLRWLSA</sequence>
<accession>A0ABS0LDI6</accession>
<dbReference type="GeneID" id="97333284"/>
<gene>
    <name evidence="1" type="ORF">I4J41_06370</name>
</gene>
<evidence type="ECO:0008006" key="3">
    <source>
        <dbReference type="Google" id="ProtNLM"/>
    </source>
</evidence>
<organism evidence="1 2">
    <name type="scientific">Corynebacterium belfantii</name>
    <dbReference type="NCBI Taxonomy" id="2014537"/>
    <lineage>
        <taxon>Bacteria</taxon>
        <taxon>Bacillati</taxon>
        <taxon>Actinomycetota</taxon>
        <taxon>Actinomycetes</taxon>
        <taxon>Mycobacteriales</taxon>
        <taxon>Corynebacteriaceae</taxon>
        <taxon>Corynebacterium</taxon>
    </lineage>
</organism>
<dbReference type="RefSeq" id="WP_088267449.1">
    <property type="nucleotide sequence ID" value="NZ_CANNXG010000018.1"/>
</dbReference>
<proteinExistence type="predicted"/>
<keyword evidence="2" id="KW-1185">Reference proteome</keyword>
<protein>
    <recommendedName>
        <fullName evidence="3">Trehalose utilization</fullName>
    </recommendedName>
</protein>